<evidence type="ECO:0000313" key="2">
    <source>
        <dbReference type="Proteomes" id="UP000000768"/>
    </source>
</evidence>
<organism evidence="1 2">
    <name type="scientific">Sorghum bicolor</name>
    <name type="common">Sorghum</name>
    <name type="synonym">Sorghum vulgare</name>
    <dbReference type="NCBI Taxonomy" id="4558"/>
    <lineage>
        <taxon>Eukaryota</taxon>
        <taxon>Viridiplantae</taxon>
        <taxon>Streptophyta</taxon>
        <taxon>Embryophyta</taxon>
        <taxon>Tracheophyta</taxon>
        <taxon>Spermatophyta</taxon>
        <taxon>Magnoliopsida</taxon>
        <taxon>Liliopsida</taxon>
        <taxon>Poales</taxon>
        <taxon>Poaceae</taxon>
        <taxon>PACMAD clade</taxon>
        <taxon>Panicoideae</taxon>
        <taxon>Andropogonodae</taxon>
        <taxon>Andropogoneae</taxon>
        <taxon>Sorghinae</taxon>
        <taxon>Sorghum</taxon>
    </lineage>
</organism>
<dbReference type="Proteomes" id="UP000000768">
    <property type="component" value="Chromosome 5"/>
</dbReference>
<evidence type="ECO:0000313" key="1">
    <source>
        <dbReference type="EMBL" id="KXG28574.1"/>
    </source>
</evidence>
<dbReference type="InParanoid" id="A0A1B6PSC6"/>
<reference evidence="1 2" key="1">
    <citation type="journal article" date="2009" name="Nature">
        <title>The Sorghum bicolor genome and the diversification of grasses.</title>
        <authorList>
            <person name="Paterson A.H."/>
            <person name="Bowers J.E."/>
            <person name="Bruggmann R."/>
            <person name="Dubchak I."/>
            <person name="Grimwood J."/>
            <person name="Gundlach H."/>
            <person name="Haberer G."/>
            <person name="Hellsten U."/>
            <person name="Mitros T."/>
            <person name="Poliakov A."/>
            <person name="Schmutz J."/>
            <person name="Spannagl M."/>
            <person name="Tang H."/>
            <person name="Wang X."/>
            <person name="Wicker T."/>
            <person name="Bharti A.K."/>
            <person name="Chapman J."/>
            <person name="Feltus F.A."/>
            <person name="Gowik U."/>
            <person name="Grigoriev I.V."/>
            <person name="Lyons E."/>
            <person name="Maher C.A."/>
            <person name="Martis M."/>
            <person name="Narechania A."/>
            <person name="Otillar R.P."/>
            <person name="Penning B.W."/>
            <person name="Salamov A.A."/>
            <person name="Wang Y."/>
            <person name="Zhang L."/>
            <person name="Carpita N.C."/>
            <person name="Freeling M."/>
            <person name="Gingle A.R."/>
            <person name="Hash C.T."/>
            <person name="Keller B."/>
            <person name="Klein P."/>
            <person name="Kresovich S."/>
            <person name="McCann M.C."/>
            <person name="Ming R."/>
            <person name="Peterson D.G."/>
            <person name="Mehboob-ur-Rahman"/>
            <person name="Ware D."/>
            <person name="Westhoff P."/>
            <person name="Mayer K.F."/>
            <person name="Messing J."/>
            <person name="Rokhsar D.S."/>
        </authorList>
    </citation>
    <scope>NUCLEOTIDE SEQUENCE [LARGE SCALE GENOMIC DNA]</scope>
    <source>
        <strain evidence="2">cv. BTx623</strain>
    </source>
</reference>
<keyword evidence="2" id="KW-1185">Reference proteome</keyword>
<accession>A0A1B6PSC6</accession>
<dbReference type="Gramene" id="KXG28574">
    <property type="protein sequence ID" value="KXG28574"/>
    <property type="gene ID" value="SORBI_3005G139500"/>
</dbReference>
<protein>
    <submittedName>
        <fullName evidence="1">Uncharacterized protein</fullName>
    </submittedName>
</protein>
<dbReference type="AlphaFoldDB" id="A0A1B6PSC6"/>
<reference evidence="2" key="2">
    <citation type="journal article" date="2018" name="Plant J.">
        <title>The Sorghum bicolor reference genome: improved assembly, gene annotations, a transcriptome atlas, and signatures of genome organization.</title>
        <authorList>
            <person name="McCormick R.F."/>
            <person name="Truong S.K."/>
            <person name="Sreedasyam A."/>
            <person name="Jenkins J."/>
            <person name="Shu S."/>
            <person name="Sims D."/>
            <person name="Kennedy M."/>
            <person name="Amirebrahimi M."/>
            <person name="Weers B.D."/>
            <person name="McKinley B."/>
            <person name="Mattison A."/>
            <person name="Morishige D.T."/>
            <person name="Grimwood J."/>
            <person name="Schmutz J."/>
            <person name="Mullet J.E."/>
        </authorList>
    </citation>
    <scope>NUCLEOTIDE SEQUENCE [LARGE SCALE GENOMIC DNA]</scope>
    <source>
        <strain evidence="2">cv. BTx623</strain>
    </source>
</reference>
<dbReference type="EMBL" id="CM000764">
    <property type="protein sequence ID" value="KXG28574.1"/>
    <property type="molecule type" value="Genomic_DNA"/>
</dbReference>
<sequence length="95" mass="10887">MGGVRCRLDTRHRVVRREGTLRFSLRLDATMLVWQWHPRPLEIGAAERYKDMEITVALWQPWDPVGCSEQGSPGAHCLRSCVAPLHEFSLSVMLD</sequence>
<gene>
    <name evidence="1" type="ORF">SORBI_3005G139500</name>
</gene>
<name>A0A1B6PSC6_SORBI</name>
<proteinExistence type="predicted"/>